<evidence type="ECO:0000313" key="3">
    <source>
        <dbReference type="Proteomes" id="UP000799766"/>
    </source>
</evidence>
<feature type="compositionally biased region" description="Low complexity" evidence="1">
    <location>
        <begin position="714"/>
        <end position="728"/>
    </location>
</feature>
<organism evidence="2 3">
    <name type="scientific">Lineolata rhizophorae</name>
    <dbReference type="NCBI Taxonomy" id="578093"/>
    <lineage>
        <taxon>Eukaryota</taxon>
        <taxon>Fungi</taxon>
        <taxon>Dikarya</taxon>
        <taxon>Ascomycota</taxon>
        <taxon>Pezizomycotina</taxon>
        <taxon>Dothideomycetes</taxon>
        <taxon>Dothideomycetes incertae sedis</taxon>
        <taxon>Lineolatales</taxon>
        <taxon>Lineolataceae</taxon>
        <taxon>Lineolata</taxon>
    </lineage>
</organism>
<feature type="compositionally biased region" description="Low complexity" evidence="1">
    <location>
        <begin position="582"/>
        <end position="605"/>
    </location>
</feature>
<dbReference type="EMBL" id="MU001680">
    <property type="protein sequence ID" value="KAF2457672.1"/>
    <property type="molecule type" value="Genomic_DNA"/>
</dbReference>
<name>A0A6A6P1R3_9PEZI</name>
<proteinExistence type="predicted"/>
<feature type="compositionally biased region" description="Low complexity" evidence="1">
    <location>
        <begin position="399"/>
        <end position="408"/>
    </location>
</feature>
<reference evidence="2" key="1">
    <citation type="journal article" date="2020" name="Stud. Mycol.">
        <title>101 Dothideomycetes genomes: a test case for predicting lifestyles and emergence of pathogens.</title>
        <authorList>
            <person name="Haridas S."/>
            <person name="Albert R."/>
            <person name="Binder M."/>
            <person name="Bloem J."/>
            <person name="Labutti K."/>
            <person name="Salamov A."/>
            <person name="Andreopoulos B."/>
            <person name="Baker S."/>
            <person name="Barry K."/>
            <person name="Bills G."/>
            <person name="Bluhm B."/>
            <person name="Cannon C."/>
            <person name="Castanera R."/>
            <person name="Culley D."/>
            <person name="Daum C."/>
            <person name="Ezra D."/>
            <person name="Gonzalez J."/>
            <person name="Henrissat B."/>
            <person name="Kuo A."/>
            <person name="Liang C."/>
            <person name="Lipzen A."/>
            <person name="Lutzoni F."/>
            <person name="Magnuson J."/>
            <person name="Mondo S."/>
            <person name="Nolan M."/>
            <person name="Ohm R."/>
            <person name="Pangilinan J."/>
            <person name="Park H.-J."/>
            <person name="Ramirez L."/>
            <person name="Alfaro M."/>
            <person name="Sun H."/>
            <person name="Tritt A."/>
            <person name="Yoshinaga Y."/>
            <person name="Zwiers L.-H."/>
            <person name="Turgeon B."/>
            <person name="Goodwin S."/>
            <person name="Spatafora J."/>
            <person name="Crous P."/>
            <person name="Grigoriev I."/>
        </authorList>
    </citation>
    <scope>NUCLEOTIDE SEQUENCE</scope>
    <source>
        <strain evidence="2">ATCC 16933</strain>
    </source>
</reference>
<sequence length="758" mass="76024">MVHMIWAEESYNYTAATVYLEVDNATNATTTMTISQRPQSDYEAWAYTNIYLRSGGTNATTREAAVSAAVTYNIDIVTETEYTTTFPWFRETLSPTYGTIEEVYTETFTWPTQYVIIPGWSVWRWTKDDAQISANSTSALSGPLTTGPAMCDAVEDRQFQPFKPESYIVVTMPPEMEPLATWTDYVNCATDSDVWDPCMWWVHTNIATLPSWAWPSDLTDTESCTGYIRAIPTAKVPISSVTSTVVSYRPGPVSRTTAGGPAPTTPPPPPRPEPESHPAPVPDDAPPTGNPENEPLSHDAAPLPPNEPSAAPPPVAPSAPPAPITPLAFTVGSSTFTANDAGQFVVDGSQTLSAGGAPVSVGDTLVWQVPEGTAIVVGGTAQAVPGTPAPVPGTPAPAPQEQQGGAAPGAVVTIGPSSVTANGAGAFVFDGQTLRPGGPAITVDGTPVREIPAAAATAGGAPILLLGGTLQPLTGNAGASFTLGAATYAADAQGRFVVSGHTLAAGGPGAVVSGTAVALVAAGTAVVVGPAAGAPGPSSTQLLSPPGGAAAAAQTSAHVLTLPAAAGGATLTADHWGGFALPGGPTLRPGGPTLRPGGPPVTLGADGDGDGDDAVVLSEAADGAGLVVVAGARTSSVALGTVALAYADVVGIILGAVREGWGEAVAATAAAGASETGADGGAEEDEEDEEGRERATRPSGSRSAAAGYTWPGLSSSTGGAAAAATTTSKGGGGRRVAGSEWLPVVGLVTSLLVYVLGI</sequence>
<keyword evidence="3" id="KW-1185">Reference proteome</keyword>
<feature type="region of interest" description="Disordered" evidence="1">
    <location>
        <begin position="582"/>
        <end position="610"/>
    </location>
</feature>
<dbReference type="PRINTS" id="PR01217">
    <property type="entry name" value="PRICHEXTENSN"/>
</dbReference>
<feature type="region of interest" description="Disordered" evidence="1">
    <location>
        <begin position="247"/>
        <end position="321"/>
    </location>
</feature>
<evidence type="ECO:0000313" key="2">
    <source>
        <dbReference type="EMBL" id="KAF2457672.1"/>
    </source>
</evidence>
<gene>
    <name evidence="2" type="ORF">BDY21DRAFT_371829</name>
</gene>
<dbReference type="Proteomes" id="UP000799766">
    <property type="component" value="Unassembled WGS sequence"/>
</dbReference>
<protein>
    <submittedName>
        <fullName evidence="2">Uncharacterized protein</fullName>
    </submittedName>
</protein>
<feature type="compositionally biased region" description="Pro residues" evidence="1">
    <location>
        <begin position="263"/>
        <end position="289"/>
    </location>
</feature>
<feature type="region of interest" description="Disordered" evidence="1">
    <location>
        <begin position="672"/>
        <end position="735"/>
    </location>
</feature>
<evidence type="ECO:0000256" key="1">
    <source>
        <dbReference type="SAM" id="MobiDB-lite"/>
    </source>
</evidence>
<feature type="compositionally biased region" description="Pro residues" evidence="1">
    <location>
        <begin position="302"/>
        <end position="321"/>
    </location>
</feature>
<dbReference type="AlphaFoldDB" id="A0A6A6P1R3"/>
<accession>A0A6A6P1R3</accession>
<dbReference type="OrthoDB" id="3642826at2759"/>
<feature type="compositionally biased region" description="Pro residues" evidence="1">
    <location>
        <begin position="387"/>
        <end position="398"/>
    </location>
</feature>
<feature type="compositionally biased region" description="Acidic residues" evidence="1">
    <location>
        <begin position="681"/>
        <end position="690"/>
    </location>
</feature>
<feature type="region of interest" description="Disordered" evidence="1">
    <location>
        <begin position="387"/>
        <end position="408"/>
    </location>
</feature>